<dbReference type="RefSeq" id="WP_370091701.1">
    <property type="nucleotide sequence ID" value="NZ_JBGBZG010000002.1"/>
</dbReference>
<organism evidence="2 3">
    <name type="scientific">Bradyrhizobium ottawaense</name>
    <dbReference type="NCBI Taxonomy" id="931866"/>
    <lineage>
        <taxon>Bacteria</taxon>
        <taxon>Pseudomonadati</taxon>
        <taxon>Pseudomonadota</taxon>
        <taxon>Alphaproteobacteria</taxon>
        <taxon>Hyphomicrobiales</taxon>
        <taxon>Nitrobacteraceae</taxon>
        <taxon>Bradyrhizobium</taxon>
    </lineage>
</organism>
<name>A0ABV4FX42_9BRAD</name>
<sequence>MGHSGPGAAAFRSHPLDFRQVRFFQEKQARGLASSRLLTKHRRSGKRVGGPQMSGTFCPACSKNACRAATKCAAGRRGPRLKADKIDGAGLSRVLNRLGEAAVNPEAWRDIMDDICRAVGASAAILLQSDVRTPDVPRTASIAEATDLYFRNNWHLRDPRAKAFPRMMAGEVVTDLDMMTPEQIRADPMYNEVLFPFGYRWFAGIGFWADSAAWALTIQRTGHEGAFEAPDKQLLAQLAPRLTETATLATVMGRVALSSMTDVLDRVQQPALILNREGMVLRTNTAAETGFDNEIRIRERRLVVHDKQAMTRLDQLISMIRSTPDAAAMPASPILVRRTAKPPVVLRILPVDGAARSVFLGARAMLILSNLIPRAAPDPALIGQAFDLTPAESRLAALLATGASLASASEHLRISRETARNHLKSIFSKTGAHRQSELVSLVSQLG</sequence>
<evidence type="ECO:0000313" key="2">
    <source>
        <dbReference type="EMBL" id="MEY9455705.1"/>
    </source>
</evidence>
<protein>
    <submittedName>
        <fullName evidence="2">DNA-binding CsgD family transcriptional regulator</fullName>
    </submittedName>
</protein>
<dbReference type="EMBL" id="JBGBZJ010000003">
    <property type="protein sequence ID" value="MEY9455705.1"/>
    <property type="molecule type" value="Genomic_DNA"/>
</dbReference>
<accession>A0ABV4FX42</accession>
<dbReference type="Proteomes" id="UP001565369">
    <property type="component" value="Unassembled WGS sequence"/>
</dbReference>
<keyword evidence="3" id="KW-1185">Reference proteome</keyword>
<evidence type="ECO:0000313" key="3">
    <source>
        <dbReference type="Proteomes" id="UP001565369"/>
    </source>
</evidence>
<dbReference type="Gene3D" id="1.10.10.10">
    <property type="entry name" value="Winged helix-like DNA-binding domain superfamily/Winged helix DNA-binding domain"/>
    <property type="match status" value="1"/>
</dbReference>
<dbReference type="InterPro" id="IPR000792">
    <property type="entry name" value="Tscrpt_reg_LuxR_C"/>
</dbReference>
<dbReference type="InterPro" id="IPR036388">
    <property type="entry name" value="WH-like_DNA-bd_sf"/>
</dbReference>
<comment type="caution">
    <text evidence="2">The sequence shown here is derived from an EMBL/GenBank/DDBJ whole genome shotgun (WGS) entry which is preliminary data.</text>
</comment>
<dbReference type="SMART" id="SM00421">
    <property type="entry name" value="HTH_LUXR"/>
    <property type="match status" value="1"/>
</dbReference>
<evidence type="ECO:0000259" key="1">
    <source>
        <dbReference type="SMART" id="SM00421"/>
    </source>
</evidence>
<dbReference type="GO" id="GO:0003677">
    <property type="term" value="F:DNA binding"/>
    <property type="evidence" value="ECO:0007669"/>
    <property type="project" value="UniProtKB-KW"/>
</dbReference>
<proteinExistence type="predicted"/>
<dbReference type="SUPFAM" id="SSF46894">
    <property type="entry name" value="C-terminal effector domain of the bipartite response regulators"/>
    <property type="match status" value="1"/>
</dbReference>
<gene>
    <name evidence="2" type="ORF">ABIG07_004653</name>
</gene>
<dbReference type="InterPro" id="IPR016032">
    <property type="entry name" value="Sig_transdc_resp-reg_C-effctor"/>
</dbReference>
<keyword evidence="2" id="KW-0238">DNA-binding</keyword>
<feature type="domain" description="HTH luxR-type" evidence="1">
    <location>
        <begin position="385"/>
        <end position="442"/>
    </location>
</feature>
<reference evidence="2 3" key="1">
    <citation type="submission" date="2024-07" db="EMBL/GenBank/DDBJ databases">
        <title>Genomic Encyclopedia of Type Strains, Phase V (KMG-V): Genome sequencing to study the core and pangenomes of soil and plant-associated prokaryotes.</title>
        <authorList>
            <person name="Whitman W."/>
        </authorList>
    </citation>
    <scope>NUCLEOTIDE SEQUENCE [LARGE SCALE GENOMIC DNA]</scope>
    <source>
        <strain evidence="2 3">USDA 152</strain>
    </source>
</reference>